<feature type="compositionally biased region" description="Polar residues" evidence="1">
    <location>
        <begin position="206"/>
        <end position="217"/>
    </location>
</feature>
<sequence>MTLSSGTLNLKFMQRAAARQQAQTSSNPSTPQATSTPIKPTSRANESPAVESKQSVFPSTSLVNAEAGPSTPLARFDFPEQPSTPLTPTEKEARWSLPRRKRENGVHGGSNLAFESGYMSFLMPVEDEVRGEGTGGGGRMAFGGFGVKEDEDVTQADKEGEEGDNSIVEEDKRRKRPRPTETAPETPGHGTRTFMRPQGFEDRMENSSANGTTTSRPTDVKKEAVKEEPPSTHGSKPDTKRRKFENGSQAGQPSRADRLRAIASGDSNVSASSPSTSTPRASLKSASHTPELPHGESSSVHVQTHEVRSDGSKRKKRRKDRGSLSGPGSQASGTASPIKQEAPASSLLTLDEKQAQQRAEKNRRKKEKRKAKKGAKAGESVGQARDEDSE</sequence>
<feature type="compositionally biased region" description="Basic and acidic residues" evidence="1">
    <location>
        <begin position="350"/>
        <end position="360"/>
    </location>
</feature>
<feature type="compositionally biased region" description="Polar residues" evidence="1">
    <location>
        <begin position="52"/>
        <end position="63"/>
    </location>
</feature>
<protein>
    <submittedName>
        <fullName evidence="2">Uncharacterized protein</fullName>
    </submittedName>
</protein>
<dbReference type="InParanoid" id="A0A1Y1UPG4"/>
<feature type="compositionally biased region" description="Low complexity" evidence="1">
    <location>
        <begin position="270"/>
        <end position="282"/>
    </location>
</feature>
<dbReference type="GeneID" id="33554307"/>
<dbReference type="AlphaFoldDB" id="A0A1Y1UPG4"/>
<evidence type="ECO:0000313" key="3">
    <source>
        <dbReference type="Proteomes" id="UP000193218"/>
    </source>
</evidence>
<feature type="region of interest" description="Disordered" evidence="1">
    <location>
        <begin position="129"/>
        <end position="390"/>
    </location>
</feature>
<accession>A0A1Y1UPG4</accession>
<dbReference type="Proteomes" id="UP000193218">
    <property type="component" value="Unassembled WGS sequence"/>
</dbReference>
<feature type="compositionally biased region" description="Polar residues" evidence="1">
    <location>
        <begin position="327"/>
        <end position="337"/>
    </location>
</feature>
<feature type="compositionally biased region" description="Low complexity" evidence="1">
    <location>
        <begin position="14"/>
        <end position="23"/>
    </location>
</feature>
<dbReference type="RefSeq" id="XP_021873219.1">
    <property type="nucleotide sequence ID" value="XM_022012499.1"/>
</dbReference>
<feature type="compositionally biased region" description="Basic residues" evidence="1">
    <location>
        <begin position="361"/>
        <end position="375"/>
    </location>
</feature>
<feature type="compositionally biased region" description="Acidic residues" evidence="1">
    <location>
        <begin position="149"/>
        <end position="168"/>
    </location>
</feature>
<keyword evidence="3" id="KW-1185">Reference proteome</keyword>
<feature type="compositionally biased region" description="Gly residues" evidence="1">
    <location>
        <begin position="132"/>
        <end position="146"/>
    </location>
</feature>
<evidence type="ECO:0000256" key="1">
    <source>
        <dbReference type="SAM" id="MobiDB-lite"/>
    </source>
</evidence>
<gene>
    <name evidence="2" type="ORF">BD324DRAFT_327107</name>
</gene>
<feature type="compositionally biased region" description="Basic and acidic residues" evidence="1">
    <location>
        <begin position="218"/>
        <end position="238"/>
    </location>
</feature>
<feature type="region of interest" description="Disordered" evidence="1">
    <location>
        <begin position="1"/>
        <end position="111"/>
    </location>
</feature>
<feature type="compositionally biased region" description="Basic and acidic residues" evidence="1">
    <location>
        <begin position="303"/>
        <end position="312"/>
    </location>
</feature>
<reference evidence="2 3" key="1">
    <citation type="submission" date="2017-03" db="EMBL/GenBank/DDBJ databases">
        <title>Widespread Adenine N6-methylation of Active Genes in Fungi.</title>
        <authorList>
            <consortium name="DOE Joint Genome Institute"/>
            <person name="Mondo S.J."/>
            <person name="Dannebaum R.O."/>
            <person name="Kuo R.C."/>
            <person name="Louie K.B."/>
            <person name="Bewick A.J."/>
            <person name="Labutti K."/>
            <person name="Haridas S."/>
            <person name="Kuo A."/>
            <person name="Salamov A."/>
            <person name="Ahrendt S.R."/>
            <person name="Lau R."/>
            <person name="Bowen B.P."/>
            <person name="Lipzen A."/>
            <person name="Sullivan W."/>
            <person name="Andreopoulos W.B."/>
            <person name="Clum A."/>
            <person name="Lindquist E."/>
            <person name="Daum C."/>
            <person name="Northen T.R."/>
            <person name="Ramamoorthy G."/>
            <person name="Schmitz R.J."/>
            <person name="Gryganskyi A."/>
            <person name="Culley D."/>
            <person name="Magnuson J."/>
            <person name="James T.Y."/>
            <person name="O'Malley M.A."/>
            <person name="Stajich J.E."/>
            <person name="Spatafora J.W."/>
            <person name="Visel A."/>
            <person name="Grigoriev I.V."/>
        </authorList>
    </citation>
    <scope>NUCLEOTIDE SEQUENCE [LARGE SCALE GENOMIC DNA]</scope>
    <source>
        <strain evidence="2 3">NRRL Y-17943</strain>
    </source>
</reference>
<name>A0A1Y1UPG4_9TREE</name>
<evidence type="ECO:0000313" key="2">
    <source>
        <dbReference type="EMBL" id="ORX39356.1"/>
    </source>
</evidence>
<dbReference type="EMBL" id="NBSH01000003">
    <property type="protein sequence ID" value="ORX39356.1"/>
    <property type="molecule type" value="Genomic_DNA"/>
</dbReference>
<feature type="compositionally biased region" description="Polar residues" evidence="1">
    <location>
        <begin position="24"/>
        <end position="45"/>
    </location>
</feature>
<dbReference type="STRING" id="4999.A0A1Y1UPG4"/>
<proteinExistence type="predicted"/>
<comment type="caution">
    <text evidence="2">The sequence shown here is derived from an EMBL/GenBank/DDBJ whole genome shotgun (WGS) entry which is preliminary data.</text>
</comment>
<organism evidence="2 3">
    <name type="scientific">Kockovaella imperatae</name>
    <dbReference type="NCBI Taxonomy" id="4999"/>
    <lineage>
        <taxon>Eukaryota</taxon>
        <taxon>Fungi</taxon>
        <taxon>Dikarya</taxon>
        <taxon>Basidiomycota</taxon>
        <taxon>Agaricomycotina</taxon>
        <taxon>Tremellomycetes</taxon>
        <taxon>Tremellales</taxon>
        <taxon>Cuniculitremaceae</taxon>
        <taxon>Kockovaella</taxon>
    </lineage>
</organism>